<dbReference type="SUPFAM" id="SSF46785">
    <property type="entry name" value="Winged helix' DNA-binding domain"/>
    <property type="match status" value="1"/>
</dbReference>
<dbReference type="HOGENOM" id="CLU_000445_39_1_0"/>
<dbReference type="eggNOG" id="COG4565">
    <property type="taxonomic scope" value="Bacteria"/>
</dbReference>
<dbReference type="InterPro" id="IPR036388">
    <property type="entry name" value="WH-like_DNA-bd_sf"/>
</dbReference>
<dbReference type="OrthoDB" id="9759232at2"/>
<sequence>MPVLEALIAEADPMLRSLYAEYLSRTRGYCLGGYATSGPELFRCLQNRRPALVLLDLFLPEFGGQEGLRRSRTEFSRVDHIILSEGDDPDTVRGALCLGAFDYLIKPFTFDRFHAALDAYGNYYWGLTGRKTPWRQADLDKILHGRTVGRGGEVGIPKGLQEPVLRQVVRVLQVAECPLAAAEMGERLGLSRSTARRYLEFLVETELVRVEHAYKEIGRPLKQYVLKRTASPLASF</sequence>
<dbReference type="Gene3D" id="1.10.10.10">
    <property type="entry name" value="Winged helix-like DNA-binding domain superfamily/Winged helix DNA-binding domain"/>
    <property type="match status" value="1"/>
</dbReference>
<dbReference type="GO" id="GO:0000156">
    <property type="term" value="F:phosphorelay response regulator activity"/>
    <property type="evidence" value="ECO:0007669"/>
    <property type="project" value="TreeGrafter"/>
</dbReference>
<dbReference type="PANTHER" id="PTHR45526">
    <property type="entry name" value="TRANSCRIPTIONAL REGULATORY PROTEIN DPIA"/>
    <property type="match status" value="1"/>
</dbReference>
<dbReference type="InterPro" id="IPR036390">
    <property type="entry name" value="WH_DNA-bd_sf"/>
</dbReference>
<proteinExistence type="predicted"/>
<dbReference type="AlphaFoldDB" id="E3CUE7"/>
<evidence type="ECO:0000256" key="1">
    <source>
        <dbReference type="PROSITE-ProRule" id="PRU00169"/>
    </source>
</evidence>
<dbReference type="PaxDb" id="584708-Apau_0677"/>
<dbReference type="Gene3D" id="3.40.50.2300">
    <property type="match status" value="1"/>
</dbReference>
<evidence type="ECO:0000259" key="2">
    <source>
        <dbReference type="PROSITE" id="PS50110"/>
    </source>
</evidence>
<dbReference type="SUPFAM" id="SSF52172">
    <property type="entry name" value="CheY-like"/>
    <property type="match status" value="1"/>
</dbReference>
<accession>E3CUE7</accession>
<dbReference type="EMBL" id="CM001022">
    <property type="protein sequence ID" value="EFQ23106.1"/>
    <property type="molecule type" value="Genomic_DNA"/>
</dbReference>
<dbReference type="Pfam" id="PF09339">
    <property type="entry name" value="HTH_IclR"/>
    <property type="match status" value="1"/>
</dbReference>
<dbReference type="InterPro" id="IPR005471">
    <property type="entry name" value="Tscrpt_reg_IclR_N"/>
</dbReference>
<reference evidence="3 4" key="1">
    <citation type="journal article" date="2010" name="Stand. Genomic Sci.">
        <title>Non-contiguous finished genome sequence of Aminomonas paucivorans type strain (GLU-3).</title>
        <authorList>
            <person name="Pitluck S."/>
            <person name="Yasawong M."/>
            <person name="Held B."/>
            <person name="Lapidus A."/>
            <person name="Nolan M."/>
            <person name="Copeland A."/>
            <person name="Lucas S."/>
            <person name="Del Rio T.G."/>
            <person name="Tice H."/>
            <person name="Cheng J.F."/>
            <person name="Chertkov O."/>
            <person name="Goodwin L."/>
            <person name="Tapia R."/>
            <person name="Han C."/>
            <person name="Liolios K."/>
            <person name="Ivanova N."/>
            <person name="Mavromatis K."/>
            <person name="Ovchinnikova G."/>
            <person name="Pati A."/>
            <person name="Chen A."/>
            <person name="Palaniappan K."/>
            <person name="Land M."/>
            <person name="Hauser L."/>
            <person name="Chang Y.J."/>
            <person name="Jeffries C.D."/>
            <person name="Pukall R."/>
            <person name="Spring S."/>
            <person name="Rohde M."/>
            <person name="Sikorski J."/>
            <person name="Goker M."/>
            <person name="Woyke T."/>
            <person name="Bristow J."/>
            <person name="Eisen J.A."/>
            <person name="Markowitz V."/>
            <person name="Hugenholtz P."/>
            <person name="Kyrpides N.C."/>
            <person name="Klenk H.P."/>
        </authorList>
    </citation>
    <scope>NUCLEOTIDE SEQUENCE [LARGE SCALE GENOMIC DNA]</scope>
    <source>
        <strain evidence="3 4">DSM 12260</strain>
    </source>
</reference>
<dbReference type="InterPro" id="IPR051271">
    <property type="entry name" value="2C-system_Tx_regulators"/>
</dbReference>
<gene>
    <name evidence="3" type="ORF">Apau_0677</name>
</gene>
<feature type="domain" description="Response regulatory" evidence="2">
    <location>
        <begin position="5"/>
        <end position="121"/>
    </location>
</feature>
<organism evidence="3 4">
    <name type="scientific">Aminomonas paucivorans DSM 12260</name>
    <dbReference type="NCBI Taxonomy" id="584708"/>
    <lineage>
        <taxon>Bacteria</taxon>
        <taxon>Thermotogati</taxon>
        <taxon>Synergistota</taxon>
        <taxon>Synergistia</taxon>
        <taxon>Synergistales</taxon>
        <taxon>Synergistaceae</taxon>
        <taxon>Aminomonas</taxon>
    </lineage>
</organism>
<feature type="modified residue" description="4-aspartylphosphate" evidence="1">
    <location>
        <position position="56"/>
    </location>
</feature>
<dbReference type="Pfam" id="PF00072">
    <property type="entry name" value="Response_reg"/>
    <property type="match status" value="1"/>
</dbReference>
<dbReference type="InterPro" id="IPR011006">
    <property type="entry name" value="CheY-like_superfamily"/>
</dbReference>
<dbReference type="GO" id="GO:0006355">
    <property type="term" value="P:regulation of DNA-templated transcription"/>
    <property type="evidence" value="ECO:0007669"/>
    <property type="project" value="InterPro"/>
</dbReference>
<dbReference type="InterPro" id="IPR001789">
    <property type="entry name" value="Sig_transdc_resp-reg_receiver"/>
</dbReference>
<evidence type="ECO:0000313" key="3">
    <source>
        <dbReference type="EMBL" id="EFQ23106.1"/>
    </source>
</evidence>
<dbReference type="PANTHER" id="PTHR45526:SF1">
    <property type="entry name" value="TRANSCRIPTIONAL REGULATORY PROTEIN DCUR-RELATED"/>
    <property type="match status" value="1"/>
</dbReference>
<name>E3CUE7_9BACT</name>
<dbReference type="GO" id="GO:0003677">
    <property type="term" value="F:DNA binding"/>
    <property type="evidence" value="ECO:0007669"/>
    <property type="project" value="InterPro"/>
</dbReference>
<dbReference type="RefSeq" id="WP_006300268.1">
    <property type="nucleotide sequence ID" value="NZ_CM001022.1"/>
</dbReference>
<dbReference type="SMART" id="SM00448">
    <property type="entry name" value="REC"/>
    <property type="match status" value="1"/>
</dbReference>
<dbReference type="PROSITE" id="PS50110">
    <property type="entry name" value="RESPONSE_REGULATORY"/>
    <property type="match status" value="1"/>
</dbReference>
<evidence type="ECO:0000313" key="4">
    <source>
        <dbReference type="Proteomes" id="UP000005096"/>
    </source>
</evidence>
<dbReference type="Proteomes" id="UP000005096">
    <property type="component" value="Chromosome"/>
</dbReference>
<protein>
    <recommendedName>
        <fullName evidence="2">Response regulatory domain-containing protein</fullName>
    </recommendedName>
</protein>
<keyword evidence="4" id="KW-1185">Reference proteome</keyword>
<dbReference type="STRING" id="584708.Apau_0677"/>
<keyword evidence="1" id="KW-0597">Phosphoprotein</keyword>